<evidence type="ECO:0000256" key="1">
    <source>
        <dbReference type="SAM" id="MobiDB-lite"/>
    </source>
</evidence>
<comment type="caution">
    <text evidence="3">The sequence shown here is derived from an EMBL/GenBank/DDBJ whole genome shotgun (WGS) entry which is preliminary data.</text>
</comment>
<gene>
    <name evidence="3" type="ORF">ESP51_04570</name>
</gene>
<organism evidence="3 4">
    <name type="scientific">Agromyces albus</name>
    <dbReference type="NCBI Taxonomy" id="205332"/>
    <lineage>
        <taxon>Bacteria</taxon>
        <taxon>Bacillati</taxon>
        <taxon>Actinomycetota</taxon>
        <taxon>Actinomycetes</taxon>
        <taxon>Micrococcales</taxon>
        <taxon>Microbacteriaceae</taxon>
        <taxon>Agromyces</taxon>
    </lineage>
</organism>
<evidence type="ECO:0000313" key="3">
    <source>
        <dbReference type="EMBL" id="RXZ72443.1"/>
    </source>
</evidence>
<dbReference type="Gene3D" id="3.90.320.10">
    <property type="match status" value="1"/>
</dbReference>
<dbReference type="InterPro" id="IPR019080">
    <property type="entry name" value="YqaJ_viral_recombinase"/>
</dbReference>
<dbReference type="InterPro" id="IPR011335">
    <property type="entry name" value="Restrct_endonuc-II-like"/>
</dbReference>
<dbReference type="EMBL" id="SDPN01000005">
    <property type="protein sequence ID" value="RXZ72443.1"/>
    <property type="molecule type" value="Genomic_DNA"/>
</dbReference>
<dbReference type="OrthoDB" id="4920438at2"/>
<sequence length="286" mass="32098">MSPPWGSAGDLSREARLPPPEYSAPSRAAPCSFRRWSTCESSFRRLPPRSPNRVARQAAVVGGRYARGVPDTPFALFDLEGSTAVVEAPPRHPHETRIVADSSDRVAWLRARSRGITATDVAKLASRASVRSAAWEKRYGSSFGGSRYTDHGREREPVIAEWVRRTHGIEPSSLLFHSATERRHLATPDGLRVAPDGELQLCEIKTTSKPWRGIPRGYLRQVWWQQYVLGAERTLVVWERHDDFVPVAEEPECRWVDRDDDQIAILVHLANALIDELHASTAGRAR</sequence>
<dbReference type="AlphaFoldDB" id="A0A4Q2L7C8"/>
<protein>
    <submittedName>
        <fullName evidence="3">Recombinase</fullName>
    </submittedName>
</protein>
<accession>A0A4Q2L7C8</accession>
<reference evidence="3 4" key="1">
    <citation type="submission" date="2019-01" db="EMBL/GenBank/DDBJ databases">
        <title>Agromyces.</title>
        <authorList>
            <person name="Li J."/>
        </authorList>
    </citation>
    <scope>NUCLEOTIDE SEQUENCE [LARGE SCALE GENOMIC DNA]</scope>
    <source>
        <strain evidence="3 4">DSM 15934</strain>
    </source>
</reference>
<evidence type="ECO:0000313" key="4">
    <source>
        <dbReference type="Proteomes" id="UP000293865"/>
    </source>
</evidence>
<evidence type="ECO:0000259" key="2">
    <source>
        <dbReference type="Pfam" id="PF09588"/>
    </source>
</evidence>
<dbReference type="InterPro" id="IPR011604">
    <property type="entry name" value="PDDEXK-like_dom_sf"/>
</dbReference>
<keyword evidence="4" id="KW-1185">Reference proteome</keyword>
<dbReference type="Pfam" id="PF09588">
    <property type="entry name" value="YqaJ"/>
    <property type="match status" value="1"/>
</dbReference>
<dbReference type="Proteomes" id="UP000293865">
    <property type="component" value="Unassembled WGS sequence"/>
</dbReference>
<dbReference type="SUPFAM" id="SSF52980">
    <property type="entry name" value="Restriction endonuclease-like"/>
    <property type="match status" value="1"/>
</dbReference>
<feature type="region of interest" description="Disordered" evidence="1">
    <location>
        <begin position="1"/>
        <end position="28"/>
    </location>
</feature>
<name>A0A4Q2L7C8_9MICO</name>
<feature type="domain" description="YqaJ viral recombinase" evidence="2">
    <location>
        <begin position="108"/>
        <end position="230"/>
    </location>
</feature>
<proteinExistence type="predicted"/>